<feature type="transmembrane region" description="Helical" evidence="1">
    <location>
        <begin position="36"/>
        <end position="54"/>
    </location>
</feature>
<feature type="transmembrane region" description="Helical" evidence="1">
    <location>
        <begin position="196"/>
        <end position="217"/>
    </location>
</feature>
<evidence type="ECO:0000256" key="1">
    <source>
        <dbReference type="SAM" id="Phobius"/>
    </source>
</evidence>
<reference evidence="3" key="1">
    <citation type="submission" date="2017-09" db="EMBL/GenBank/DDBJ databases">
        <title>The Reconstruction of 2,631 Draft Metagenome-Assembled Genomes from the Global Oceans.</title>
        <authorList>
            <person name="Tully B.J."/>
            <person name="Graham E.D."/>
            <person name="Heidelberg J.F."/>
        </authorList>
    </citation>
    <scope>NUCLEOTIDE SEQUENCE [LARGE SCALE GENOMIC DNA]</scope>
</reference>
<sequence>MKESGLGKYVAPTALGAAYALARMGLLLLFLPEQAALFDFNLLFLAGVLLGFTLRPVIKPIFWTRSVGTVVVLLLLLGIGPTGKLLEGMVLGTPMDEVVQGLLLGEFGAALLVALVAPWLLPPAQRLLDWNRLGRRLSQGLLDWQRLLEMLWLGVVYVLLFLGTQALIQANWELSFWWPQLQTFLQLPPTSIEAKLGFLLLRGWLLLLVLLPVCLTLTRQPLELWIVLTSLLFVVAEFTPAFVYFQQVPPTLLFDQVSGGLIRQAIFAALIAWRWHLEPLSEEISK</sequence>
<keyword evidence="1" id="KW-0472">Membrane</keyword>
<evidence type="ECO:0000313" key="2">
    <source>
        <dbReference type="EMBL" id="MAH62550.1"/>
    </source>
</evidence>
<feature type="transmembrane region" description="Helical" evidence="1">
    <location>
        <begin position="99"/>
        <end position="121"/>
    </location>
</feature>
<name>A0A2D6YHC3_9DELT</name>
<accession>A0A2D6YHC3</accession>
<keyword evidence="1" id="KW-0812">Transmembrane</keyword>
<comment type="caution">
    <text evidence="2">The sequence shown here is derived from an EMBL/GenBank/DDBJ whole genome shotgun (WGS) entry which is preliminary data.</text>
</comment>
<keyword evidence="1" id="KW-1133">Transmembrane helix</keyword>
<feature type="transmembrane region" description="Helical" evidence="1">
    <location>
        <begin position="9"/>
        <end position="30"/>
    </location>
</feature>
<dbReference type="AlphaFoldDB" id="A0A2D6YHC3"/>
<feature type="transmembrane region" description="Helical" evidence="1">
    <location>
        <begin position="224"/>
        <end position="245"/>
    </location>
</feature>
<dbReference type="Proteomes" id="UP000226525">
    <property type="component" value="Unassembled WGS sequence"/>
</dbReference>
<feature type="transmembrane region" description="Helical" evidence="1">
    <location>
        <begin position="150"/>
        <end position="168"/>
    </location>
</feature>
<organism evidence="2 3">
    <name type="scientific">SAR324 cluster bacterium</name>
    <dbReference type="NCBI Taxonomy" id="2024889"/>
    <lineage>
        <taxon>Bacteria</taxon>
        <taxon>Deltaproteobacteria</taxon>
        <taxon>SAR324 cluster</taxon>
    </lineage>
</organism>
<evidence type="ECO:0000313" key="3">
    <source>
        <dbReference type="Proteomes" id="UP000226525"/>
    </source>
</evidence>
<feature type="transmembrane region" description="Helical" evidence="1">
    <location>
        <begin position="61"/>
        <end position="79"/>
    </location>
</feature>
<proteinExistence type="predicted"/>
<protein>
    <submittedName>
        <fullName evidence="2">Uncharacterized protein</fullName>
    </submittedName>
</protein>
<dbReference type="EMBL" id="NZEX01000036">
    <property type="protein sequence ID" value="MAH62550.1"/>
    <property type="molecule type" value="Genomic_DNA"/>
</dbReference>
<gene>
    <name evidence="2" type="ORF">CMN54_03705</name>
</gene>